<dbReference type="InterPro" id="IPR005710">
    <property type="entry name" value="Ribosomal_uS4_euk/arc"/>
</dbReference>
<dbReference type="FunCoup" id="S7W8E3">
    <property type="interactions" value="206"/>
</dbReference>
<keyword evidence="4 8" id="KW-0689">Ribosomal protein</keyword>
<dbReference type="InParanoid" id="S7W8E3"/>
<keyword evidence="3 6" id="KW-0694">RNA-binding</keyword>
<reference evidence="10 11" key="2">
    <citation type="journal article" date="2023" name="Nat. Microbiol.">
        <title>CryoEM reveals that ribosomes in microsporidian spores are locked in a dimeric hibernating state.</title>
        <authorList>
            <person name="McLaren M."/>
            <person name="Conners R."/>
            <person name="Isupov M.N."/>
            <person name="Gil-Diez P."/>
            <person name="Gambelli L."/>
            <person name="Gold V.A.M."/>
            <person name="Walter A."/>
            <person name="Connell S.R."/>
            <person name="Williams B."/>
            <person name="Daum B."/>
        </authorList>
    </citation>
    <scope>STRUCTURE BY ELECTRON MICROSCOPY (2.79 ANGSTROMS)</scope>
</reference>
<evidence type="ECO:0000256" key="3">
    <source>
        <dbReference type="ARBA" id="ARBA00022884"/>
    </source>
</evidence>
<dbReference type="OrthoDB" id="1697570at2759"/>
<dbReference type="VEuPathDB" id="MicrosporidiaDB:SLOPH_48"/>
<dbReference type="InterPro" id="IPR036986">
    <property type="entry name" value="S4_RNA-bd_sf"/>
</dbReference>
<dbReference type="EMDB" id="EMD-17448"/>
<dbReference type="SMART" id="SM00363">
    <property type="entry name" value="S4"/>
    <property type="match status" value="1"/>
</dbReference>
<dbReference type="InterPro" id="IPR002942">
    <property type="entry name" value="S4_RNA-bd"/>
</dbReference>
<dbReference type="PDB" id="8P5D">
    <property type="method" value="EM"/>
    <property type="resolution" value="10.80 A"/>
    <property type="chains" value="SJ0=1-184"/>
</dbReference>
<keyword evidence="10 11" id="KW-0002">3D-structure</keyword>
<dbReference type="GO" id="GO:0003735">
    <property type="term" value="F:structural constituent of ribosome"/>
    <property type="evidence" value="ECO:0007669"/>
    <property type="project" value="InterPro"/>
</dbReference>
<proteinExistence type="evidence at protein level"/>
<dbReference type="Proteomes" id="UP000014978">
    <property type="component" value="Unassembled WGS sequence"/>
</dbReference>
<dbReference type="EMDB" id="EMD-17457"/>
<dbReference type="PDB" id="8P60">
    <property type="method" value="EM"/>
    <property type="resolution" value="14.30 A"/>
    <property type="chains" value="RJ0/SJ0=1-184"/>
</dbReference>
<dbReference type="GO" id="GO:0019843">
    <property type="term" value="F:rRNA binding"/>
    <property type="evidence" value="ECO:0007669"/>
    <property type="project" value="UniProtKB-KW"/>
</dbReference>
<dbReference type="EMDB" id="EMD-13892"/>
<evidence type="ECO:0000259" key="7">
    <source>
        <dbReference type="SMART" id="SM00363"/>
    </source>
</evidence>
<dbReference type="GO" id="GO:0042274">
    <property type="term" value="P:ribosomal small subunit biogenesis"/>
    <property type="evidence" value="ECO:0007669"/>
    <property type="project" value="TreeGrafter"/>
</dbReference>
<dbReference type="PANTHER" id="PTHR11831:SF5">
    <property type="entry name" value="40S RIBOSOMAL PROTEIN S9"/>
    <property type="match status" value="1"/>
</dbReference>
<evidence type="ECO:0000256" key="4">
    <source>
        <dbReference type="ARBA" id="ARBA00022980"/>
    </source>
</evidence>
<dbReference type="PDB" id="7QCA">
    <property type="method" value="EM"/>
    <property type="resolution" value="2.79 A"/>
    <property type="chains" value="SJ0=1-184"/>
</dbReference>
<accession>S7W8E3</accession>
<sequence>MKFFSTLMVKSKGIKKIVVPHRPFERERLVSEMYIVGKYGLRNKRELWTIQKMCDSFKLRAKDLLITPDEKEFTLSSRRLLKKLAEWGVFMEDVDYNNKQSLTNNLEKLLDLAPTSFLERRLQHRIFDLGLASSVHQARAFIHARRVKINGSVVNKPGYLVKDGEDGFIEVVESKRSALVAAEE</sequence>
<dbReference type="NCBIfam" id="TIGR01018">
    <property type="entry name" value="uS4_arch"/>
    <property type="match status" value="1"/>
</dbReference>
<dbReference type="PANTHER" id="PTHR11831">
    <property type="entry name" value="30S 40S RIBOSOMAL PROTEIN"/>
    <property type="match status" value="1"/>
</dbReference>
<dbReference type="STRING" id="1358809.S7W8E3"/>
<dbReference type="CDD" id="cd00165">
    <property type="entry name" value="S4"/>
    <property type="match status" value="1"/>
</dbReference>
<comment type="caution">
    <text evidence="8">The sequence shown here is derived from an EMBL/GenBank/DDBJ whole genome shotgun (WGS) entry which is preliminary data.</text>
</comment>
<dbReference type="EMBL" id="ATCN01000390">
    <property type="protein sequence ID" value="EPR79135.1"/>
    <property type="molecule type" value="Genomic_DNA"/>
</dbReference>
<evidence type="ECO:0000313" key="8">
    <source>
        <dbReference type="EMBL" id="EPR79135.1"/>
    </source>
</evidence>
<dbReference type="HOGENOM" id="CLU_089738_1_0_1"/>
<dbReference type="SUPFAM" id="SSF55174">
    <property type="entry name" value="Alpha-L RNA-binding motif"/>
    <property type="match status" value="1"/>
</dbReference>
<gene>
    <name evidence="8" type="ORF">SLOPH_48</name>
</gene>
<dbReference type="OMA" id="WIFKNIT"/>
<dbReference type="PROSITE" id="PS50889">
    <property type="entry name" value="S4"/>
    <property type="match status" value="1"/>
</dbReference>
<dbReference type="Gene3D" id="3.10.290.10">
    <property type="entry name" value="RNA-binding S4 domain"/>
    <property type="match status" value="1"/>
</dbReference>
<reference evidence="9" key="1">
    <citation type="journal article" date="2013" name="PLoS Genet.">
        <title>The genome of Spraguea lophii and the basis of host-microsporidian interactions.</title>
        <authorList>
            <person name="Campbell S.E."/>
            <person name="Williams T.A."/>
            <person name="Yousuf A."/>
            <person name="Soanes D.M."/>
            <person name="Paszkiewicz K.H."/>
            <person name="Williams B.A.P."/>
        </authorList>
    </citation>
    <scope>NUCLEOTIDE SEQUENCE [LARGE SCALE GENOMIC DNA]</scope>
    <source>
        <strain evidence="9">42_110</strain>
    </source>
</reference>
<dbReference type="GO" id="GO:0006412">
    <property type="term" value="P:translation"/>
    <property type="evidence" value="ECO:0007669"/>
    <property type="project" value="InterPro"/>
</dbReference>
<evidence type="ECO:0007829" key="10">
    <source>
        <dbReference type="PDB" id="7QCA"/>
    </source>
</evidence>
<evidence type="ECO:0000256" key="1">
    <source>
        <dbReference type="ARBA" id="ARBA00007465"/>
    </source>
</evidence>
<name>S7W8E3_SPRLO</name>
<protein>
    <submittedName>
        <fullName evidence="8">40S ribosomal protein S9</fullName>
    </submittedName>
</protein>
<keyword evidence="5" id="KW-0687">Ribonucleoprotein</keyword>
<keyword evidence="9" id="KW-1185">Reference proteome</keyword>
<dbReference type="GO" id="GO:0015935">
    <property type="term" value="C:small ribosomal subunit"/>
    <property type="evidence" value="ECO:0007669"/>
    <property type="project" value="InterPro"/>
</dbReference>
<evidence type="ECO:0000256" key="6">
    <source>
        <dbReference type="PROSITE-ProRule" id="PRU00182"/>
    </source>
</evidence>
<evidence type="ECO:0000256" key="2">
    <source>
        <dbReference type="ARBA" id="ARBA00022730"/>
    </source>
</evidence>
<feature type="domain" description="RNA-binding S4" evidence="7">
    <location>
        <begin position="120"/>
        <end position="184"/>
    </location>
</feature>
<dbReference type="InterPro" id="IPR022801">
    <property type="entry name" value="Ribosomal_uS4"/>
</dbReference>
<evidence type="ECO:0000313" key="9">
    <source>
        <dbReference type="Proteomes" id="UP000014978"/>
    </source>
</evidence>
<organism evidence="8 9">
    <name type="scientific">Spraguea lophii (strain 42_110)</name>
    <name type="common">Microsporidian parasite</name>
    <dbReference type="NCBI Taxonomy" id="1358809"/>
    <lineage>
        <taxon>Eukaryota</taxon>
        <taxon>Fungi</taxon>
        <taxon>Fungi incertae sedis</taxon>
        <taxon>Microsporidia</taxon>
        <taxon>Spragueidae</taxon>
        <taxon>Spraguea</taxon>
    </lineage>
</organism>
<dbReference type="Pfam" id="PF01479">
    <property type="entry name" value="S4"/>
    <property type="match status" value="1"/>
</dbReference>
<keyword evidence="2" id="KW-0699">rRNA-binding</keyword>
<comment type="similarity">
    <text evidence="1">Belongs to the universal ribosomal protein uS4 family.</text>
</comment>
<evidence type="ECO:0007829" key="11">
    <source>
        <dbReference type="PDB" id="8P5D"/>
    </source>
</evidence>
<evidence type="ECO:0000256" key="5">
    <source>
        <dbReference type="ARBA" id="ARBA00023274"/>
    </source>
</evidence>
<dbReference type="AlphaFoldDB" id="S7W8E3"/>